<evidence type="ECO:0000313" key="2">
    <source>
        <dbReference type="EMBL" id="ODV83539.1"/>
    </source>
</evidence>
<keyword evidence="3" id="KW-1185">Reference proteome</keyword>
<evidence type="ECO:0008006" key="4">
    <source>
        <dbReference type="Google" id="ProtNLM"/>
    </source>
</evidence>
<reference evidence="3" key="1">
    <citation type="submission" date="2016-04" db="EMBL/GenBank/DDBJ databases">
        <title>Comparative genomics of biotechnologically important yeasts.</title>
        <authorList>
            <consortium name="DOE Joint Genome Institute"/>
            <person name="Riley R."/>
            <person name="Haridas S."/>
            <person name="Wolfe K.H."/>
            <person name="Lopes M.R."/>
            <person name="Hittinger C.T."/>
            <person name="Goker M."/>
            <person name="Salamov A."/>
            <person name="Wisecaver J."/>
            <person name="Long T.M."/>
            <person name="Aerts A.L."/>
            <person name="Barry K."/>
            <person name="Choi C."/>
            <person name="Clum A."/>
            <person name="Coughlan A.Y."/>
            <person name="Deshpande S."/>
            <person name="Douglass A.P."/>
            <person name="Hanson S.J."/>
            <person name="Klenk H.-P."/>
            <person name="Labutti K."/>
            <person name="Lapidus A."/>
            <person name="Lindquist E."/>
            <person name="Lipzen A."/>
            <person name="Meier-Kolthoff J.P."/>
            <person name="Ohm R.A."/>
            <person name="Otillar R.P."/>
            <person name="Pangilinan J."/>
            <person name="Peng Y."/>
            <person name="Rokas A."/>
            <person name="Rosa C.A."/>
            <person name="Scheuner C."/>
            <person name="Sibirny A.A."/>
            <person name="Slot J.C."/>
            <person name="Stielow J.B."/>
            <person name="Sun H."/>
            <person name="Kurtzman C.P."/>
            <person name="Blackwell M."/>
            <person name="Grigoriev I.V."/>
            <person name="Jeffries T.W."/>
        </authorList>
    </citation>
    <scope>NUCLEOTIDE SEQUENCE [LARGE SCALE GENOMIC DNA]</scope>
    <source>
        <strain evidence="3">NRRL YB-2248</strain>
    </source>
</reference>
<dbReference type="PIRSF" id="PIRSF002590">
    <property type="entry name" value="HSP9/HSP12_fun"/>
    <property type="match status" value="1"/>
</dbReference>
<gene>
    <name evidence="2" type="ORF">CANARDRAFT_202986</name>
</gene>
<dbReference type="STRING" id="983967.A0A1E4SVK6"/>
<feature type="compositionally biased region" description="Basic and acidic residues" evidence="1">
    <location>
        <begin position="28"/>
        <end position="38"/>
    </location>
</feature>
<dbReference type="InterPro" id="IPR007250">
    <property type="entry name" value="HSP9_HSP12"/>
</dbReference>
<name>A0A1E4SVK6_9ASCO</name>
<feature type="compositionally biased region" description="Polar residues" evidence="1">
    <location>
        <begin position="42"/>
        <end position="65"/>
    </location>
</feature>
<dbReference type="OrthoDB" id="2348401at2759"/>
<evidence type="ECO:0000256" key="1">
    <source>
        <dbReference type="SAM" id="MobiDB-lite"/>
    </source>
</evidence>
<dbReference type="AlphaFoldDB" id="A0A1E4SVK6"/>
<dbReference type="Pfam" id="PF04119">
    <property type="entry name" value="HSP9_HSP12"/>
    <property type="match status" value="1"/>
</dbReference>
<evidence type="ECO:0000313" key="3">
    <source>
        <dbReference type="Proteomes" id="UP000094801"/>
    </source>
</evidence>
<dbReference type="Gene3D" id="6.10.280.100">
    <property type="match status" value="1"/>
</dbReference>
<feature type="region of interest" description="Disordered" evidence="1">
    <location>
        <begin position="1"/>
        <end position="65"/>
    </location>
</feature>
<protein>
    <recommendedName>
        <fullName evidence="4">Heat shock protein 9/12</fullName>
    </recommendedName>
</protein>
<organism evidence="2 3">
    <name type="scientific">[Candida] arabinofermentans NRRL YB-2248</name>
    <dbReference type="NCBI Taxonomy" id="983967"/>
    <lineage>
        <taxon>Eukaryota</taxon>
        <taxon>Fungi</taxon>
        <taxon>Dikarya</taxon>
        <taxon>Ascomycota</taxon>
        <taxon>Saccharomycotina</taxon>
        <taxon>Pichiomycetes</taxon>
        <taxon>Pichiales</taxon>
        <taxon>Pichiaceae</taxon>
        <taxon>Ogataea</taxon>
        <taxon>Ogataea/Candida clade</taxon>
    </lineage>
</organism>
<dbReference type="EMBL" id="KV453863">
    <property type="protein sequence ID" value="ODV83539.1"/>
    <property type="molecule type" value="Genomic_DNA"/>
</dbReference>
<sequence>MSDLGRKDFSSKVSEAVEPDSNKGGFQKAKEGVTDKMDNLAGSGQPNQDKGFMQQVSDTISGNKK</sequence>
<accession>A0A1E4SVK6</accession>
<dbReference type="Proteomes" id="UP000094801">
    <property type="component" value="Unassembled WGS sequence"/>
</dbReference>
<feature type="compositionally biased region" description="Basic and acidic residues" evidence="1">
    <location>
        <begin position="1"/>
        <end position="10"/>
    </location>
</feature>
<proteinExistence type="predicted"/>